<keyword evidence="3 4" id="KW-0597">Phosphoprotein</keyword>
<dbReference type="eggNOG" id="COG2204">
    <property type="taxonomic scope" value="Bacteria"/>
</dbReference>
<dbReference type="PANTHER" id="PTHR43065">
    <property type="entry name" value="SENSOR HISTIDINE KINASE"/>
    <property type="match status" value="1"/>
</dbReference>
<dbReference type="Pfam" id="PF00512">
    <property type="entry name" value="HisKA"/>
    <property type="match status" value="1"/>
</dbReference>
<dbReference type="InterPro" id="IPR035965">
    <property type="entry name" value="PAS-like_dom_sf"/>
</dbReference>
<reference evidence="10 11" key="1">
    <citation type="journal article" date="2007" name="Proc. Natl. Acad. Sci. U.S.A.">
        <title>The genome of Syntrophus aciditrophicus: life at the thermodynamic limit of microbial growth.</title>
        <authorList>
            <person name="McInerney M.J."/>
            <person name="Rohlin L."/>
            <person name="Mouttaki H."/>
            <person name="Kim U."/>
            <person name="Krupp R.S."/>
            <person name="Rios-Hernandez L."/>
            <person name="Sieber J."/>
            <person name="Struchtemeyer C.G."/>
            <person name="Bhattacharyya A."/>
            <person name="Campbell J.W."/>
            <person name="Gunsalus R.P."/>
        </authorList>
    </citation>
    <scope>NUCLEOTIDE SEQUENCE [LARGE SCALE GENOMIC DNA]</scope>
    <source>
        <strain evidence="10 11">SB</strain>
    </source>
</reference>
<evidence type="ECO:0000313" key="11">
    <source>
        <dbReference type="Proteomes" id="UP000001933"/>
    </source>
</evidence>
<dbReference type="InterPro" id="IPR000700">
    <property type="entry name" value="PAS-assoc_C"/>
</dbReference>
<dbReference type="Pfam" id="PF00072">
    <property type="entry name" value="Response_reg"/>
    <property type="match status" value="1"/>
</dbReference>
<evidence type="ECO:0000259" key="9">
    <source>
        <dbReference type="PROSITE" id="PS50113"/>
    </source>
</evidence>
<feature type="modified residue" description="4-aspartylphosphate" evidence="4">
    <location>
        <position position="546"/>
    </location>
</feature>
<dbReference type="NCBIfam" id="TIGR00229">
    <property type="entry name" value="sensory_box"/>
    <property type="match status" value="1"/>
</dbReference>
<keyword evidence="11" id="KW-1185">Reference proteome</keyword>
<dbReference type="InterPro" id="IPR004358">
    <property type="entry name" value="Sig_transdc_His_kin-like_C"/>
</dbReference>
<dbReference type="HOGENOM" id="CLU_000445_114_51_7"/>
<dbReference type="SMART" id="SM00387">
    <property type="entry name" value="HATPase_c"/>
    <property type="match status" value="1"/>
</dbReference>
<feature type="domain" description="Histidine kinase" evidence="7">
    <location>
        <begin position="253"/>
        <end position="477"/>
    </location>
</feature>
<sequence length="615" mass="69480">MKGRQPAAELNGQVGEGSRGMNEGGQVRAGRMRDRVVLGRRWMPTEPAEDETERLREELLETRKRLRDFKALINRSPAAVFLWRVTAGRPVEFVCGNVTQFGYTRKEFLDGDVSWTAIIHPDDIACLEREKEECAARGIDKFTREYRIFTRSGEIRWIEDRTVAIRDERGITTHYQGVLLDVTDRKRLEEMRCNTREELERRVAERTAELARVNEELQLDIAMRREAEESRRQLEQMLQQAQKMEAIGTLAGGIAHDFNNILGGIMGFTELALLDIPEGSPACLNLKQSLKAQHRAIEMVNQILAFGRQTEGDPIPVKVSTIVKEAVKLLRMSIPAMIDIVLKNDAASDMVIVDPTRIHQILMNLCTNAAHAMRERGGRLTVSLFNVSIDLEAALAYPEILPGLYIELAVEDTGHGIDPQIQDRIFDPFFTTKKPGEGTGMGLAVVYGIVKDFKGAIDLDSQPGKGTRFRVLIPAIESREEECTTTGSIPRGRERILFVDDEKCLVRIAEQLLTRLGYKIVASMSSIEALEAFRSRPESFDLVITDLNMPDMTGIDLSRELLHIRADIPIILCTGFSEQIIEEKARKLGIREFIFKPFIMSTMAQVIRDVLECRE</sequence>
<feature type="domain" description="PAC" evidence="9">
    <location>
        <begin position="142"/>
        <end position="194"/>
    </location>
</feature>
<evidence type="ECO:0000313" key="10">
    <source>
        <dbReference type="EMBL" id="ABC75946.1"/>
    </source>
</evidence>
<dbReference type="GO" id="GO:0000155">
    <property type="term" value="F:phosphorelay sensor kinase activity"/>
    <property type="evidence" value="ECO:0007669"/>
    <property type="project" value="InterPro"/>
</dbReference>
<dbReference type="Gene3D" id="1.10.287.130">
    <property type="match status" value="1"/>
</dbReference>
<dbReference type="SMART" id="SM00388">
    <property type="entry name" value="HisKA"/>
    <property type="match status" value="1"/>
</dbReference>
<dbReference type="EMBL" id="CP000252">
    <property type="protein sequence ID" value="ABC75946.1"/>
    <property type="molecule type" value="Genomic_DNA"/>
</dbReference>
<dbReference type="InParanoid" id="Q2LQ09"/>
<dbReference type="CDD" id="cd00130">
    <property type="entry name" value="PAS"/>
    <property type="match status" value="1"/>
</dbReference>
<evidence type="ECO:0000256" key="1">
    <source>
        <dbReference type="ARBA" id="ARBA00000085"/>
    </source>
</evidence>
<dbReference type="CDD" id="cd00082">
    <property type="entry name" value="HisKA"/>
    <property type="match status" value="1"/>
</dbReference>
<dbReference type="PRINTS" id="PR00344">
    <property type="entry name" value="BCTRLSENSOR"/>
</dbReference>
<evidence type="ECO:0000256" key="4">
    <source>
        <dbReference type="PROSITE-ProRule" id="PRU00169"/>
    </source>
</evidence>
<dbReference type="Pfam" id="PF02518">
    <property type="entry name" value="HATPase_c"/>
    <property type="match status" value="1"/>
</dbReference>
<accession>Q2LQ09</accession>
<comment type="catalytic activity">
    <reaction evidence="1">
        <text>ATP + protein L-histidine = ADP + protein N-phospho-L-histidine.</text>
        <dbReference type="EC" id="2.7.13.3"/>
    </reaction>
</comment>
<dbReference type="InterPro" id="IPR036890">
    <property type="entry name" value="HATPase_C_sf"/>
</dbReference>
<dbReference type="KEGG" id="sat:SYN_00174"/>
<dbReference type="InterPro" id="IPR005467">
    <property type="entry name" value="His_kinase_dom"/>
</dbReference>
<evidence type="ECO:0000256" key="2">
    <source>
        <dbReference type="ARBA" id="ARBA00012438"/>
    </source>
</evidence>
<dbReference type="InterPro" id="IPR013655">
    <property type="entry name" value="PAS_fold_3"/>
</dbReference>
<evidence type="ECO:0000256" key="5">
    <source>
        <dbReference type="SAM" id="Coils"/>
    </source>
</evidence>
<dbReference type="eggNOG" id="COG4191">
    <property type="taxonomic scope" value="Bacteria"/>
</dbReference>
<dbReference type="Gene3D" id="3.30.450.20">
    <property type="entry name" value="PAS domain"/>
    <property type="match status" value="1"/>
</dbReference>
<dbReference type="SUPFAM" id="SSF55785">
    <property type="entry name" value="PYP-like sensor domain (PAS domain)"/>
    <property type="match status" value="1"/>
</dbReference>
<dbReference type="Gene3D" id="3.40.50.2300">
    <property type="match status" value="1"/>
</dbReference>
<protein>
    <recommendedName>
        <fullName evidence="2">histidine kinase</fullName>
        <ecNumber evidence="2">2.7.13.3</ecNumber>
    </recommendedName>
</protein>
<dbReference type="FunCoup" id="Q2LQ09">
    <property type="interactions" value="100"/>
</dbReference>
<dbReference type="InterPro" id="IPR011006">
    <property type="entry name" value="CheY-like_superfamily"/>
</dbReference>
<dbReference type="eggNOG" id="COG2202">
    <property type="taxonomic scope" value="Bacteria"/>
</dbReference>
<dbReference type="PROSITE" id="PS50109">
    <property type="entry name" value="HIS_KIN"/>
    <property type="match status" value="1"/>
</dbReference>
<dbReference type="InterPro" id="IPR003661">
    <property type="entry name" value="HisK_dim/P_dom"/>
</dbReference>
<keyword evidence="10" id="KW-0808">Transferase</keyword>
<dbReference type="PROSITE" id="PS50113">
    <property type="entry name" value="PAC"/>
    <property type="match status" value="1"/>
</dbReference>
<dbReference type="AlphaFoldDB" id="Q2LQ09"/>
<dbReference type="EC" id="2.7.13.3" evidence="2"/>
<dbReference type="PANTHER" id="PTHR43065:SF42">
    <property type="entry name" value="TWO-COMPONENT SENSOR PPRA"/>
    <property type="match status" value="1"/>
</dbReference>
<dbReference type="CDD" id="cd17546">
    <property type="entry name" value="REC_hyHK_CKI1_RcsC-like"/>
    <property type="match status" value="1"/>
</dbReference>
<dbReference type="InterPro" id="IPR001610">
    <property type="entry name" value="PAC"/>
</dbReference>
<feature type="region of interest" description="Disordered" evidence="6">
    <location>
        <begin position="1"/>
        <end position="30"/>
    </location>
</feature>
<dbReference type="InterPro" id="IPR001789">
    <property type="entry name" value="Sig_transdc_resp-reg_receiver"/>
</dbReference>
<dbReference type="SUPFAM" id="SSF52172">
    <property type="entry name" value="CheY-like"/>
    <property type="match status" value="1"/>
</dbReference>
<keyword evidence="5" id="KW-0175">Coiled coil</keyword>
<dbReference type="InterPro" id="IPR036097">
    <property type="entry name" value="HisK_dim/P_sf"/>
</dbReference>
<dbReference type="SMART" id="SM00448">
    <property type="entry name" value="REC"/>
    <property type="match status" value="1"/>
</dbReference>
<feature type="domain" description="Response regulatory" evidence="8">
    <location>
        <begin position="495"/>
        <end position="611"/>
    </location>
</feature>
<proteinExistence type="predicted"/>
<keyword evidence="10" id="KW-0418">Kinase</keyword>
<dbReference type="SUPFAM" id="SSF47384">
    <property type="entry name" value="Homodimeric domain of signal transducing histidine kinase"/>
    <property type="match status" value="1"/>
</dbReference>
<dbReference type="InterPro" id="IPR003594">
    <property type="entry name" value="HATPase_dom"/>
</dbReference>
<gene>
    <name evidence="10" type="ORF">SYN_00174</name>
</gene>
<evidence type="ECO:0000256" key="3">
    <source>
        <dbReference type="ARBA" id="ARBA00022553"/>
    </source>
</evidence>
<feature type="coiled-coil region" evidence="5">
    <location>
        <begin position="196"/>
        <end position="247"/>
    </location>
</feature>
<dbReference type="SMART" id="SM00086">
    <property type="entry name" value="PAC"/>
    <property type="match status" value="1"/>
</dbReference>
<dbReference type="Proteomes" id="UP000001933">
    <property type="component" value="Chromosome"/>
</dbReference>
<dbReference type="Gene3D" id="3.30.565.10">
    <property type="entry name" value="Histidine kinase-like ATPase, C-terminal domain"/>
    <property type="match status" value="1"/>
</dbReference>
<evidence type="ECO:0000259" key="7">
    <source>
        <dbReference type="PROSITE" id="PS50109"/>
    </source>
</evidence>
<evidence type="ECO:0000259" key="8">
    <source>
        <dbReference type="PROSITE" id="PS50110"/>
    </source>
</evidence>
<name>Q2LQ09_SYNAS</name>
<organism evidence="10 11">
    <name type="scientific">Syntrophus aciditrophicus (strain SB)</name>
    <dbReference type="NCBI Taxonomy" id="56780"/>
    <lineage>
        <taxon>Bacteria</taxon>
        <taxon>Pseudomonadati</taxon>
        <taxon>Thermodesulfobacteriota</taxon>
        <taxon>Syntrophia</taxon>
        <taxon>Syntrophales</taxon>
        <taxon>Syntrophaceae</taxon>
        <taxon>Syntrophus</taxon>
    </lineage>
</organism>
<dbReference type="STRING" id="56780.SYN_00174"/>
<dbReference type="PROSITE" id="PS50110">
    <property type="entry name" value="RESPONSE_REGULATORY"/>
    <property type="match status" value="1"/>
</dbReference>
<dbReference type="SUPFAM" id="SSF55874">
    <property type="entry name" value="ATPase domain of HSP90 chaperone/DNA topoisomerase II/histidine kinase"/>
    <property type="match status" value="1"/>
</dbReference>
<dbReference type="InterPro" id="IPR000014">
    <property type="entry name" value="PAS"/>
</dbReference>
<dbReference type="Pfam" id="PF08447">
    <property type="entry name" value="PAS_3"/>
    <property type="match status" value="1"/>
</dbReference>
<evidence type="ECO:0000256" key="6">
    <source>
        <dbReference type="SAM" id="MobiDB-lite"/>
    </source>
</evidence>